<accession>A0ABV7MIW1</accession>
<keyword evidence="2" id="KW-1185">Reference proteome</keyword>
<dbReference type="InterPro" id="IPR003386">
    <property type="entry name" value="LACT/PDAT_acylTrfase"/>
</dbReference>
<name>A0ABV7MIW1_9HYPH</name>
<organism evidence="1 2">
    <name type="scientific">Mesorhizobium cantuariense</name>
    <dbReference type="NCBI Taxonomy" id="1300275"/>
    <lineage>
        <taxon>Bacteria</taxon>
        <taxon>Pseudomonadati</taxon>
        <taxon>Pseudomonadota</taxon>
        <taxon>Alphaproteobacteria</taxon>
        <taxon>Hyphomicrobiales</taxon>
        <taxon>Phyllobacteriaceae</taxon>
        <taxon>Mesorhizobium</taxon>
    </lineage>
</organism>
<gene>
    <name evidence="1" type="ORF">ACFOJ9_04430</name>
</gene>
<dbReference type="RefSeq" id="WP_378977058.1">
    <property type="nucleotide sequence ID" value="NZ_JBHRVD010000001.1"/>
</dbReference>
<sequence length="455" mass="49841">MNPDIVILLPGLVGSVLSKDGRDIWNYSGAAGWRLKFDNALQQLELHAPEDETLDDLGDGVTARALIDDLVLIPYLCKWGGYSDLTGGLLDRKGLVHGRNFFQFPYDWRRSNRVSARKLAERAHGWLSKWRTASGNADARIVFIAHSMGGLVARYFIECLEGWKVTRCLVSIGTPFRGSGNAVSFLCNGFTMGPGPLAFDGTEALRSFDSVYQLLPIYPFVSLPGLTDPVRIRDVDLPNIDRGRAIEAAEFHQQVTEAVKANARIEAYLAIGSIVRPIVGTDQSTNESAKLKGGKLEILKSHPSGTHMGDGTVPRVSASPIDLDEKYCTYIPNQHSLLQSDSACINHLHGVLTAQAINDAKFRASDEHPIDLSVGEVQLASDPIVIAATPFRYVQYLEASIKNMDRPGDIVTTRLTPTGENEEYRAEVRLGAGAFQIEVTGQGLRPVRDVLMVVD</sequence>
<evidence type="ECO:0000313" key="2">
    <source>
        <dbReference type="Proteomes" id="UP001595648"/>
    </source>
</evidence>
<evidence type="ECO:0008006" key="3">
    <source>
        <dbReference type="Google" id="ProtNLM"/>
    </source>
</evidence>
<dbReference type="InterPro" id="IPR029058">
    <property type="entry name" value="AB_hydrolase_fold"/>
</dbReference>
<dbReference type="PANTHER" id="PTHR11440">
    <property type="entry name" value="LECITHIN-CHOLESTEROL ACYLTRANSFERASE-RELATED"/>
    <property type="match status" value="1"/>
</dbReference>
<protein>
    <recommendedName>
        <fullName evidence="3">Lecithin--cholesterol acyltransferase</fullName>
    </recommendedName>
</protein>
<reference evidence="2" key="1">
    <citation type="journal article" date="2019" name="Int. J. Syst. Evol. Microbiol.">
        <title>The Global Catalogue of Microorganisms (GCM) 10K type strain sequencing project: providing services to taxonomists for standard genome sequencing and annotation.</title>
        <authorList>
            <consortium name="The Broad Institute Genomics Platform"/>
            <consortium name="The Broad Institute Genome Sequencing Center for Infectious Disease"/>
            <person name="Wu L."/>
            <person name="Ma J."/>
        </authorList>
    </citation>
    <scope>NUCLEOTIDE SEQUENCE [LARGE SCALE GENOMIC DNA]</scope>
    <source>
        <strain evidence="2">ICMP 19515</strain>
    </source>
</reference>
<proteinExistence type="predicted"/>
<comment type="caution">
    <text evidence="1">The sequence shown here is derived from an EMBL/GenBank/DDBJ whole genome shotgun (WGS) entry which is preliminary data.</text>
</comment>
<dbReference type="Gene3D" id="3.40.50.1820">
    <property type="entry name" value="alpha/beta hydrolase"/>
    <property type="match status" value="1"/>
</dbReference>
<dbReference type="SUPFAM" id="SSF53474">
    <property type="entry name" value="alpha/beta-Hydrolases"/>
    <property type="match status" value="1"/>
</dbReference>
<dbReference type="EMBL" id="JBHRVD010000001">
    <property type="protein sequence ID" value="MFC3321032.1"/>
    <property type="molecule type" value="Genomic_DNA"/>
</dbReference>
<evidence type="ECO:0000313" key="1">
    <source>
        <dbReference type="EMBL" id="MFC3321032.1"/>
    </source>
</evidence>
<dbReference type="Pfam" id="PF02450">
    <property type="entry name" value="LCAT"/>
    <property type="match status" value="1"/>
</dbReference>
<dbReference type="Proteomes" id="UP001595648">
    <property type="component" value="Unassembled WGS sequence"/>
</dbReference>